<feature type="transmembrane region" description="Helical" evidence="5">
    <location>
        <begin position="56"/>
        <end position="77"/>
    </location>
</feature>
<dbReference type="SUPFAM" id="SSF103473">
    <property type="entry name" value="MFS general substrate transporter"/>
    <property type="match status" value="1"/>
</dbReference>
<keyword evidence="7" id="KW-1185">Reference proteome</keyword>
<evidence type="ECO:0000313" key="6">
    <source>
        <dbReference type="EMBL" id="TKR58719.1"/>
    </source>
</evidence>
<keyword evidence="2 5" id="KW-0812">Transmembrane</keyword>
<evidence type="ECO:0008006" key="8">
    <source>
        <dbReference type="Google" id="ProtNLM"/>
    </source>
</evidence>
<dbReference type="InterPro" id="IPR050382">
    <property type="entry name" value="MFS_Na/Anion_cotransporter"/>
</dbReference>
<sequence length="244" mass="27186">MIVASNSPDENKWISDEEMHYITATLPHTPGRAKGQKHAPVPWRRLATSTVLLSNLVAQFSFNFSSTMMQSFLPAYFRDVLLLDLKSNGLYTVLPYLSQLIFKNVFGNLSDYLKRQGYLSPTVSSKLFQSLGSFGTATCFTGLALFVDCERPTLALTLLGLCFSSGMSGFYISLISIAPIYTGGSQEEWRNVYLICAVVNLIAGVLFLIFGSDKPQRNQVVDIPLPIQKRRRTVSEMSSNDWTV</sequence>
<feature type="transmembrane region" description="Helical" evidence="5">
    <location>
        <begin position="192"/>
        <end position="210"/>
    </location>
</feature>
<feature type="transmembrane region" description="Helical" evidence="5">
    <location>
        <begin position="127"/>
        <end position="147"/>
    </location>
</feature>
<dbReference type="PANTHER" id="PTHR11662:SF405">
    <property type="entry name" value="PROTEIN CBG12249"/>
    <property type="match status" value="1"/>
</dbReference>
<dbReference type="STRING" id="34508.A0A4U5LRT5"/>
<evidence type="ECO:0000256" key="3">
    <source>
        <dbReference type="ARBA" id="ARBA00022989"/>
    </source>
</evidence>
<dbReference type="EMBL" id="AZBU02000013">
    <property type="protein sequence ID" value="TKR58719.1"/>
    <property type="molecule type" value="Genomic_DNA"/>
</dbReference>
<reference evidence="6 7" key="2">
    <citation type="journal article" date="2019" name="G3 (Bethesda)">
        <title>Hybrid Assembly of the Genome of the Entomopathogenic Nematode Steinernema carpocapsae Identifies the X-Chromosome.</title>
        <authorList>
            <person name="Serra L."/>
            <person name="Macchietto M."/>
            <person name="Macias-Munoz A."/>
            <person name="McGill C.J."/>
            <person name="Rodriguez I.M."/>
            <person name="Rodriguez B."/>
            <person name="Murad R."/>
            <person name="Mortazavi A."/>
        </authorList>
    </citation>
    <scope>NUCLEOTIDE SEQUENCE [LARGE SCALE GENOMIC DNA]</scope>
    <source>
        <strain evidence="6 7">ALL</strain>
    </source>
</reference>
<evidence type="ECO:0000256" key="2">
    <source>
        <dbReference type="ARBA" id="ARBA00022692"/>
    </source>
</evidence>
<protein>
    <recommendedName>
        <fullName evidence="8">Major facilitator superfamily (MFS) profile domain-containing protein</fullName>
    </recommendedName>
</protein>
<accession>A0A4U5LRT5</accession>
<dbReference type="OrthoDB" id="2985014at2759"/>
<evidence type="ECO:0000256" key="1">
    <source>
        <dbReference type="ARBA" id="ARBA00004141"/>
    </source>
</evidence>
<reference evidence="6 7" key="1">
    <citation type="journal article" date="2015" name="Genome Biol.">
        <title>Comparative genomics of Steinernema reveals deeply conserved gene regulatory networks.</title>
        <authorList>
            <person name="Dillman A.R."/>
            <person name="Macchietto M."/>
            <person name="Porter C.F."/>
            <person name="Rogers A."/>
            <person name="Williams B."/>
            <person name="Antoshechkin I."/>
            <person name="Lee M.M."/>
            <person name="Goodwin Z."/>
            <person name="Lu X."/>
            <person name="Lewis E.E."/>
            <person name="Goodrich-Blair H."/>
            <person name="Stock S.P."/>
            <person name="Adams B.J."/>
            <person name="Sternberg P.W."/>
            <person name="Mortazavi A."/>
        </authorList>
    </citation>
    <scope>NUCLEOTIDE SEQUENCE [LARGE SCALE GENOMIC DNA]</scope>
    <source>
        <strain evidence="6 7">ALL</strain>
    </source>
</reference>
<organism evidence="6 7">
    <name type="scientific">Steinernema carpocapsae</name>
    <name type="common">Entomopathogenic nematode</name>
    <dbReference type="NCBI Taxonomy" id="34508"/>
    <lineage>
        <taxon>Eukaryota</taxon>
        <taxon>Metazoa</taxon>
        <taxon>Ecdysozoa</taxon>
        <taxon>Nematoda</taxon>
        <taxon>Chromadorea</taxon>
        <taxon>Rhabditida</taxon>
        <taxon>Tylenchina</taxon>
        <taxon>Panagrolaimomorpha</taxon>
        <taxon>Strongyloidoidea</taxon>
        <taxon>Steinernematidae</taxon>
        <taxon>Steinernema</taxon>
    </lineage>
</organism>
<evidence type="ECO:0000256" key="5">
    <source>
        <dbReference type="SAM" id="Phobius"/>
    </source>
</evidence>
<comment type="caution">
    <text evidence="6">The sequence shown here is derived from an EMBL/GenBank/DDBJ whole genome shotgun (WGS) entry which is preliminary data.</text>
</comment>
<dbReference type="Proteomes" id="UP000298663">
    <property type="component" value="Unassembled WGS sequence"/>
</dbReference>
<dbReference type="PANTHER" id="PTHR11662">
    <property type="entry name" value="SOLUTE CARRIER FAMILY 17"/>
    <property type="match status" value="1"/>
</dbReference>
<dbReference type="AlphaFoldDB" id="A0A4U5LRT5"/>
<dbReference type="GO" id="GO:0022857">
    <property type="term" value="F:transmembrane transporter activity"/>
    <property type="evidence" value="ECO:0007669"/>
    <property type="project" value="TreeGrafter"/>
</dbReference>
<dbReference type="Gene3D" id="1.20.1250.20">
    <property type="entry name" value="MFS general substrate transporter like domains"/>
    <property type="match status" value="1"/>
</dbReference>
<dbReference type="GO" id="GO:0006820">
    <property type="term" value="P:monoatomic anion transport"/>
    <property type="evidence" value="ECO:0007669"/>
    <property type="project" value="TreeGrafter"/>
</dbReference>
<gene>
    <name evidence="6" type="ORF">L596_030129</name>
</gene>
<dbReference type="GO" id="GO:0016020">
    <property type="term" value="C:membrane"/>
    <property type="evidence" value="ECO:0007669"/>
    <property type="project" value="UniProtKB-SubCell"/>
</dbReference>
<feature type="transmembrane region" description="Helical" evidence="5">
    <location>
        <begin position="154"/>
        <end position="180"/>
    </location>
</feature>
<keyword evidence="3 5" id="KW-1133">Transmembrane helix</keyword>
<dbReference type="InterPro" id="IPR036259">
    <property type="entry name" value="MFS_trans_sf"/>
</dbReference>
<comment type="subcellular location">
    <subcellularLocation>
        <location evidence="1">Membrane</location>
        <topology evidence="1">Multi-pass membrane protein</topology>
    </subcellularLocation>
</comment>
<keyword evidence="4 5" id="KW-0472">Membrane</keyword>
<evidence type="ECO:0000313" key="7">
    <source>
        <dbReference type="Proteomes" id="UP000298663"/>
    </source>
</evidence>
<evidence type="ECO:0000256" key="4">
    <source>
        <dbReference type="ARBA" id="ARBA00023136"/>
    </source>
</evidence>
<proteinExistence type="predicted"/>
<name>A0A4U5LRT5_STECR</name>